<organism evidence="6 7">
    <name type="scientific">Aquella oligotrophica</name>
    <dbReference type="NCBI Taxonomy" id="2067065"/>
    <lineage>
        <taxon>Bacteria</taxon>
        <taxon>Pseudomonadati</taxon>
        <taxon>Pseudomonadota</taxon>
        <taxon>Betaproteobacteria</taxon>
        <taxon>Neisseriales</taxon>
        <taxon>Neisseriaceae</taxon>
        <taxon>Aquella</taxon>
    </lineage>
</organism>
<dbReference type="KEGG" id="nba:CUN60_01750"/>
<gene>
    <name evidence="6" type="ORF">CUN60_01750</name>
</gene>
<dbReference type="RefSeq" id="WP_102950381.1">
    <property type="nucleotide sequence ID" value="NZ_CP024847.1"/>
</dbReference>
<comment type="subcellular location">
    <subcellularLocation>
        <location evidence="1">Membrane</location>
        <topology evidence="1">Multi-pass membrane protein</topology>
    </subcellularLocation>
</comment>
<dbReference type="GO" id="GO:0005886">
    <property type="term" value="C:plasma membrane"/>
    <property type="evidence" value="ECO:0007669"/>
    <property type="project" value="TreeGrafter"/>
</dbReference>
<feature type="transmembrane region" description="Helical" evidence="5">
    <location>
        <begin position="245"/>
        <end position="264"/>
    </location>
</feature>
<evidence type="ECO:0000256" key="4">
    <source>
        <dbReference type="ARBA" id="ARBA00023136"/>
    </source>
</evidence>
<feature type="transmembrane region" description="Helical" evidence="5">
    <location>
        <begin position="35"/>
        <end position="56"/>
    </location>
</feature>
<feature type="transmembrane region" description="Helical" evidence="5">
    <location>
        <begin position="12"/>
        <end position="29"/>
    </location>
</feature>
<feature type="transmembrane region" description="Helical" evidence="5">
    <location>
        <begin position="68"/>
        <end position="88"/>
    </location>
</feature>
<dbReference type="OrthoDB" id="309023at2"/>
<feature type="transmembrane region" description="Helical" evidence="5">
    <location>
        <begin position="210"/>
        <end position="238"/>
    </location>
</feature>
<dbReference type="Pfam" id="PF03595">
    <property type="entry name" value="SLAC1"/>
    <property type="match status" value="1"/>
</dbReference>
<sequence>MLLSKLRNVPVAYNGIAISCITLASFYQLQYLNRLSNLFLITGVVIFLIETTKYLIHFDLLKTELDNYLSGGYLPLFSMFLAILANKLHSHYEVAISSILWYSSFILHLSLLMYFATQEIRNKQLSLILPSWFIPPIGFIAIGLSAWTDTQIIISHYIYIFALILIVPISLAIILRQVITPLSPAELYSTGIYAAPLSLLLLALSKYTIVSYQILLITSLFYLNLLFNVFSVIGLVICLRRKFSVGLAAFTFPFAVSGMANLQLTSKFGLSALISEWLSIAVATIMTCYIIIREIYFSVQTKKAA</sequence>
<proteinExistence type="predicted"/>
<evidence type="ECO:0000313" key="6">
    <source>
        <dbReference type="EMBL" id="AUR51081.1"/>
    </source>
</evidence>
<name>A0A2I7N3P5_9NEIS</name>
<protein>
    <recommendedName>
        <fullName evidence="8">C4-dicarboxylate transporter/malic acid transport protein</fullName>
    </recommendedName>
</protein>
<reference evidence="7" key="1">
    <citation type="submission" date="2017-11" db="EMBL/GenBank/DDBJ databases">
        <authorList>
            <person name="Chan K.G."/>
            <person name="Lee L.S."/>
        </authorList>
    </citation>
    <scope>NUCLEOTIDE SEQUENCE [LARGE SCALE GENOMIC DNA]</scope>
    <source>
        <strain evidence="7">DSM 100970</strain>
    </source>
</reference>
<dbReference type="PANTHER" id="PTHR37955:SF1">
    <property type="entry name" value="DEP DOMAIN-CONTAINING PROTEIN"/>
    <property type="match status" value="1"/>
</dbReference>
<evidence type="ECO:0000256" key="1">
    <source>
        <dbReference type="ARBA" id="ARBA00004141"/>
    </source>
</evidence>
<keyword evidence="2 5" id="KW-0812">Transmembrane</keyword>
<evidence type="ECO:0000256" key="5">
    <source>
        <dbReference type="SAM" id="Phobius"/>
    </source>
</evidence>
<dbReference type="EMBL" id="CP024847">
    <property type="protein sequence ID" value="AUR51081.1"/>
    <property type="molecule type" value="Genomic_DNA"/>
</dbReference>
<dbReference type="InterPro" id="IPR038665">
    <property type="entry name" value="Voltage-dep_anion_channel_sf"/>
</dbReference>
<evidence type="ECO:0008006" key="8">
    <source>
        <dbReference type="Google" id="ProtNLM"/>
    </source>
</evidence>
<evidence type="ECO:0000313" key="7">
    <source>
        <dbReference type="Proteomes" id="UP000236655"/>
    </source>
</evidence>
<dbReference type="Gene3D" id="1.50.10.150">
    <property type="entry name" value="Voltage-dependent anion channel"/>
    <property type="match status" value="1"/>
</dbReference>
<evidence type="ECO:0000256" key="3">
    <source>
        <dbReference type="ARBA" id="ARBA00022989"/>
    </source>
</evidence>
<keyword evidence="7" id="KW-1185">Reference proteome</keyword>
<keyword evidence="4 5" id="KW-0472">Membrane</keyword>
<feature type="transmembrane region" description="Helical" evidence="5">
    <location>
        <begin position="153"/>
        <end position="175"/>
    </location>
</feature>
<dbReference type="InterPro" id="IPR004695">
    <property type="entry name" value="SLAC1/Mae1/Ssu1/TehA"/>
</dbReference>
<dbReference type="Proteomes" id="UP000236655">
    <property type="component" value="Chromosome"/>
</dbReference>
<keyword evidence="3 5" id="KW-1133">Transmembrane helix</keyword>
<dbReference type="InterPro" id="IPR052951">
    <property type="entry name" value="Tellurite_res_ion_channel"/>
</dbReference>
<accession>A0A2I7N3P5</accession>
<evidence type="ECO:0000256" key="2">
    <source>
        <dbReference type="ARBA" id="ARBA00022692"/>
    </source>
</evidence>
<feature type="transmembrane region" description="Helical" evidence="5">
    <location>
        <begin position="94"/>
        <end position="115"/>
    </location>
</feature>
<dbReference type="AlphaFoldDB" id="A0A2I7N3P5"/>
<feature type="transmembrane region" description="Helical" evidence="5">
    <location>
        <begin position="270"/>
        <end position="292"/>
    </location>
</feature>
<dbReference type="PROSITE" id="PS51257">
    <property type="entry name" value="PROKAR_LIPOPROTEIN"/>
    <property type="match status" value="1"/>
</dbReference>
<feature type="transmembrane region" description="Helical" evidence="5">
    <location>
        <begin position="127"/>
        <end position="147"/>
    </location>
</feature>
<dbReference type="GO" id="GO:0046583">
    <property type="term" value="F:monoatomic cation efflux transmembrane transporter activity"/>
    <property type="evidence" value="ECO:0007669"/>
    <property type="project" value="TreeGrafter"/>
</dbReference>
<feature type="transmembrane region" description="Helical" evidence="5">
    <location>
        <begin position="187"/>
        <end position="204"/>
    </location>
</feature>
<dbReference type="PANTHER" id="PTHR37955">
    <property type="entry name" value="TELLURITE RESISTANCE PROTEIN TEHA"/>
    <property type="match status" value="1"/>
</dbReference>